<feature type="domain" description="Methyltransferase FkbM" evidence="1">
    <location>
        <begin position="62"/>
        <end position="230"/>
    </location>
</feature>
<reference evidence="3" key="1">
    <citation type="journal article" date="2019" name="Int. J. Syst. Evol. Microbiol.">
        <title>The Global Catalogue of Microorganisms (GCM) 10K type strain sequencing project: providing services to taxonomists for standard genome sequencing and annotation.</title>
        <authorList>
            <consortium name="The Broad Institute Genomics Platform"/>
            <consortium name="The Broad Institute Genome Sequencing Center for Infectious Disease"/>
            <person name="Wu L."/>
            <person name="Ma J."/>
        </authorList>
    </citation>
    <scope>NUCLEOTIDE SEQUENCE [LARGE SCALE GENOMIC DNA]</scope>
    <source>
        <strain evidence="3">KCTC 33676</strain>
    </source>
</reference>
<dbReference type="NCBIfam" id="TIGR01444">
    <property type="entry name" value="fkbM_fam"/>
    <property type="match status" value="1"/>
</dbReference>
<dbReference type="InterPro" id="IPR052514">
    <property type="entry name" value="SAM-dependent_MTase"/>
</dbReference>
<dbReference type="RefSeq" id="WP_379930248.1">
    <property type="nucleotide sequence ID" value="NZ_JBHUMM010000043.1"/>
</dbReference>
<evidence type="ECO:0000313" key="2">
    <source>
        <dbReference type="EMBL" id="MFD2672682.1"/>
    </source>
</evidence>
<dbReference type="SUPFAM" id="SSF53335">
    <property type="entry name" value="S-adenosyl-L-methionine-dependent methyltransferases"/>
    <property type="match status" value="1"/>
</dbReference>
<evidence type="ECO:0000313" key="3">
    <source>
        <dbReference type="Proteomes" id="UP001597497"/>
    </source>
</evidence>
<dbReference type="Gene3D" id="3.40.50.150">
    <property type="entry name" value="Vaccinia Virus protein VP39"/>
    <property type="match status" value="1"/>
</dbReference>
<dbReference type="PANTHER" id="PTHR34203">
    <property type="entry name" value="METHYLTRANSFERASE, FKBM FAMILY PROTEIN"/>
    <property type="match status" value="1"/>
</dbReference>
<keyword evidence="2" id="KW-0489">Methyltransferase</keyword>
<keyword evidence="2" id="KW-0808">Transferase</keyword>
<dbReference type="Pfam" id="PF05050">
    <property type="entry name" value="Methyltransf_21"/>
    <property type="match status" value="1"/>
</dbReference>
<dbReference type="Proteomes" id="UP001597497">
    <property type="component" value="Unassembled WGS sequence"/>
</dbReference>
<dbReference type="GO" id="GO:0008168">
    <property type="term" value="F:methyltransferase activity"/>
    <property type="evidence" value="ECO:0007669"/>
    <property type="project" value="UniProtKB-KW"/>
</dbReference>
<comment type="caution">
    <text evidence="2">The sequence shown here is derived from an EMBL/GenBank/DDBJ whole genome shotgun (WGS) entry which is preliminary data.</text>
</comment>
<name>A0ABW5RCJ9_9BACL</name>
<dbReference type="InterPro" id="IPR006342">
    <property type="entry name" value="FkbM_mtfrase"/>
</dbReference>
<dbReference type="InterPro" id="IPR029063">
    <property type="entry name" value="SAM-dependent_MTases_sf"/>
</dbReference>
<dbReference type="GO" id="GO:0032259">
    <property type="term" value="P:methylation"/>
    <property type="evidence" value="ECO:0007669"/>
    <property type="project" value="UniProtKB-KW"/>
</dbReference>
<dbReference type="PANTHER" id="PTHR34203:SF15">
    <property type="entry name" value="SLL1173 PROTEIN"/>
    <property type="match status" value="1"/>
</dbReference>
<sequence length="263" mass="29589">MNANAVYIGDHTVLARLKYGPKIYVDTREISMSGHLILDGYWEDWVTKTFLSIVQPGMTVIDVGANCGYYALLASQVVGLKGRVHAVEPNPFFHANLRRSKLINGFYHMDIHPYAISQQEGQMSLYIPEDLLASASLHKECLTGMGMVERIREVSVQTKPLTALLPDLQADVIKVDIEGAEPHILTDLIAVLERSNTCQLILEFNPHAWAKQGFDAFETLRIFEQLQYQLHVIEHDGSVTALGLNDLMHKTNAHSHFDLLIRK</sequence>
<gene>
    <name evidence="2" type="ORF">ACFSUC_14035</name>
</gene>
<proteinExistence type="predicted"/>
<keyword evidence="3" id="KW-1185">Reference proteome</keyword>
<dbReference type="EMBL" id="JBHUMM010000043">
    <property type="protein sequence ID" value="MFD2672682.1"/>
    <property type="molecule type" value="Genomic_DNA"/>
</dbReference>
<accession>A0ABW5RCJ9</accession>
<protein>
    <submittedName>
        <fullName evidence="2">FkbM family methyltransferase</fullName>
    </submittedName>
</protein>
<organism evidence="2 3">
    <name type="scientific">Marinicrinis sediminis</name>
    <dbReference type="NCBI Taxonomy" id="1652465"/>
    <lineage>
        <taxon>Bacteria</taxon>
        <taxon>Bacillati</taxon>
        <taxon>Bacillota</taxon>
        <taxon>Bacilli</taxon>
        <taxon>Bacillales</taxon>
        <taxon>Paenibacillaceae</taxon>
    </lineage>
</organism>
<evidence type="ECO:0000259" key="1">
    <source>
        <dbReference type="Pfam" id="PF05050"/>
    </source>
</evidence>